<gene>
    <name evidence="1" type="ORF">F5890DRAFT_1030862</name>
</gene>
<dbReference type="AlphaFoldDB" id="A0AA38Q2S8"/>
<dbReference type="EMBL" id="MU801947">
    <property type="protein sequence ID" value="KAJ3986117.1"/>
    <property type="molecule type" value="Genomic_DNA"/>
</dbReference>
<evidence type="ECO:0000313" key="2">
    <source>
        <dbReference type="Proteomes" id="UP001163850"/>
    </source>
</evidence>
<evidence type="ECO:0000313" key="1">
    <source>
        <dbReference type="EMBL" id="KAJ3986117.1"/>
    </source>
</evidence>
<dbReference type="Proteomes" id="UP001163850">
    <property type="component" value="Unassembled WGS sequence"/>
</dbReference>
<comment type="caution">
    <text evidence="1">The sequence shown here is derived from an EMBL/GenBank/DDBJ whole genome shotgun (WGS) entry which is preliminary data.</text>
</comment>
<protein>
    <submittedName>
        <fullName evidence="1">Uncharacterized protein</fullName>
    </submittedName>
</protein>
<reference evidence="1" key="1">
    <citation type="submission" date="2022-08" db="EMBL/GenBank/DDBJ databases">
        <authorList>
            <consortium name="DOE Joint Genome Institute"/>
            <person name="Min B."/>
            <person name="Riley R."/>
            <person name="Sierra-Patev S."/>
            <person name="Naranjo-Ortiz M."/>
            <person name="Looney B."/>
            <person name="Konkel Z."/>
            <person name="Slot J.C."/>
            <person name="Sakamoto Y."/>
            <person name="Steenwyk J.L."/>
            <person name="Rokas A."/>
            <person name="Carro J."/>
            <person name="Camarero S."/>
            <person name="Ferreira P."/>
            <person name="Molpeceres G."/>
            <person name="Ruiz-Duenas F.J."/>
            <person name="Serrano A."/>
            <person name="Henrissat B."/>
            <person name="Drula E."/>
            <person name="Hughes K.W."/>
            <person name="Mata J.L."/>
            <person name="Ishikawa N.K."/>
            <person name="Vargas-Isla R."/>
            <person name="Ushijima S."/>
            <person name="Smith C.A."/>
            <person name="Ahrendt S."/>
            <person name="Andreopoulos W."/>
            <person name="He G."/>
            <person name="Labutti K."/>
            <person name="Lipzen A."/>
            <person name="Ng V."/>
            <person name="Sandor L."/>
            <person name="Barry K."/>
            <person name="Martinez A.T."/>
            <person name="Xiao Y."/>
            <person name="Gibbons J.G."/>
            <person name="Terashima K."/>
            <person name="Hibbett D.S."/>
            <person name="Grigoriev I.V."/>
        </authorList>
    </citation>
    <scope>NUCLEOTIDE SEQUENCE</scope>
    <source>
        <strain evidence="1">TFB7829</strain>
    </source>
</reference>
<name>A0AA38Q2S8_9AGAR</name>
<accession>A0AA38Q2S8</accession>
<proteinExistence type="predicted"/>
<organism evidence="1 2">
    <name type="scientific">Lentinula detonsa</name>
    <dbReference type="NCBI Taxonomy" id="2804962"/>
    <lineage>
        <taxon>Eukaryota</taxon>
        <taxon>Fungi</taxon>
        <taxon>Dikarya</taxon>
        <taxon>Basidiomycota</taxon>
        <taxon>Agaricomycotina</taxon>
        <taxon>Agaricomycetes</taxon>
        <taxon>Agaricomycetidae</taxon>
        <taxon>Agaricales</taxon>
        <taxon>Marasmiineae</taxon>
        <taxon>Omphalotaceae</taxon>
        <taxon>Lentinula</taxon>
    </lineage>
</organism>
<sequence>MTSDTSFATDPADFLYSEDELNKIGVLDEGASKLVKSALEFMRKRPDLIVPNKWALECAAALGIVKAPASPISLTLSESSMTTTSSVLTVGSGATVMSEYAPSNYERVRYYNGIAGEDECPELVYRSNYTTPFRQPTGRYAQPVVKSIYGADDTPLGKIWATVLDDIRLIVKAAVNDYSCLNACRFYTHGPDSFVHNPDGVTDGGSLGPAVVWVGIPPGSTTVDIAHDASQKILELLHQNGVNDAVIEWRDAVVSRLSIPLPFALPTAPTASSKCATS</sequence>